<evidence type="ECO:0000256" key="2">
    <source>
        <dbReference type="SAM" id="Phobius"/>
    </source>
</evidence>
<dbReference type="EMBL" id="CM001402">
    <property type="protein sequence ID" value="EHO42475.1"/>
    <property type="molecule type" value="Genomic_DNA"/>
</dbReference>
<evidence type="ECO:0000256" key="3">
    <source>
        <dbReference type="SAM" id="SignalP"/>
    </source>
</evidence>
<reference evidence="5 6" key="1">
    <citation type="submission" date="2011-09" db="EMBL/GenBank/DDBJ databases">
        <title>The permanent draft genome of Caldithrix abyssi DSM 13497.</title>
        <authorList>
            <consortium name="US DOE Joint Genome Institute (JGI-PGF)"/>
            <person name="Lucas S."/>
            <person name="Han J."/>
            <person name="Lapidus A."/>
            <person name="Bruce D."/>
            <person name="Goodwin L."/>
            <person name="Pitluck S."/>
            <person name="Peters L."/>
            <person name="Kyrpides N."/>
            <person name="Mavromatis K."/>
            <person name="Ivanova N."/>
            <person name="Mikhailova N."/>
            <person name="Chertkov O."/>
            <person name="Detter J.C."/>
            <person name="Tapia R."/>
            <person name="Han C."/>
            <person name="Land M."/>
            <person name="Hauser L."/>
            <person name="Markowitz V."/>
            <person name="Cheng J.-F."/>
            <person name="Hugenholtz P."/>
            <person name="Woyke T."/>
            <person name="Wu D."/>
            <person name="Spring S."/>
            <person name="Brambilla E."/>
            <person name="Klenk H.-P."/>
            <person name="Eisen J.A."/>
        </authorList>
    </citation>
    <scope>NUCLEOTIDE SEQUENCE [LARGE SCALE GENOMIC DNA]</scope>
    <source>
        <strain evidence="5 6">DSM 13497</strain>
    </source>
</reference>
<evidence type="ECO:0000313" key="7">
    <source>
        <dbReference type="Proteomes" id="UP000183868"/>
    </source>
</evidence>
<dbReference type="Proteomes" id="UP000183868">
    <property type="component" value="Chromosome"/>
</dbReference>
<dbReference type="HOGENOM" id="CLU_1746257_0_0_0"/>
<dbReference type="Proteomes" id="UP000004671">
    <property type="component" value="Chromosome"/>
</dbReference>
<feature type="chain" id="PRO_5010834605" evidence="3">
    <location>
        <begin position="22"/>
        <end position="149"/>
    </location>
</feature>
<dbReference type="RefSeq" id="WP_006929820.1">
    <property type="nucleotide sequence ID" value="NZ_CM001402.1"/>
</dbReference>
<keyword evidence="2" id="KW-0472">Membrane</keyword>
<protein>
    <submittedName>
        <fullName evidence="5">Uncharacterized protein</fullName>
    </submittedName>
</protein>
<evidence type="ECO:0000313" key="5">
    <source>
        <dbReference type="EMBL" id="EHO42475.1"/>
    </source>
</evidence>
<organism evidence="5 6">
    <name type="scientific">Caldithrix abyssi DSM 13497</name>
    <dbReference type="NCBI Taxonomy" id="880073"/>
    <lineage>
        <taxon>Bacteria</taxon>
        <taxon>Pseudomonadati</taxon>
        <taxon>Calditrichota</taxon>
        <taxon>Calditrichia</taxon>
        <taxon>Calditrichales</taxon>
        <taxon>Calditrichaceae</taxon>
        <taxon>Caldithrix</taxon>
    </lineage>
</organism>
<keyword evidence="1" id="KW-0175">Coiled coil</keyword>
<feature type="signal peptide" evidence="3">
    <location>
        <begin position="1"/>
        <end position="21"/>
    </location>
</feature>
<evidence type="ECO:0000313" key="6">
    <source>
        <dbReference type="Proteomes" id="UP000004671"/>
    </source>
</evidence>
<evidence type="ECO:0000256" key="1">
    <source>
        <dbReference type="SAM" id="Coils"/>
    </source>
</evidence>
<keyword evidence="3" id="KW-0732">Signal</keyword>
<keyword evidence="2" id="KW-1133">Transmembrane helix</keyword>
<dbReference type="PaxDb" id="880073-Calab_2868"/>
<feature type="coiled-coil region" evidence="1">
    <location>
        <begin position="22"/>
        <end position="102"/>
    </location>
</feature>
<dbReference type="AlphaFoldDB" id="H1XRY2"/>
<dbReference type="InParanoid" id="H1XRY2"/>
<keyword evidence="6" id="KW-1185">Reference proteome</keyword>
<dbReference type="STRING" id="880073.Cabys_1722"/>
<name>H1XRY2_CALAY</name>
<accession>H1XRY2</accession>
<feature type="transmembrane region" description="Helical" evidence="2">
    <location>
        <begin position="128"/>
        <end position="148"/>
    </location>
</feature>
<evidence type="ECO:0000313" key="4">
    <source>
        <dbReference type="EMBL" id="APF18471.1"/>
    </source>
</evidence>
<gene>
    <name evidence="4" type="ORF">Cabys_1722</name>
    <name evidence="5" type="ORF">Calab_2868</name>
</gene>
<dbReference type="EMBL" id="CP018099">
    <property type="protein sequence ID" value="APF18471.1"/>
    <property type="molecule type" value="Genomic_DNA"/>
</dbReference>
<sequence length="149" mass="16800" precursor="true">MKLIKSMVWCLLLVALVGAQARDELKRALAECEADLQVSLQKIETLTRALETTDELIQKKEQALDSLLANLQRQIETQTLIRAKLQLNADTLQLMVSDYQQKLDEVADLYRKELKKSSRPWIFTRQGLQGFTTGILIGGALGLIYGLLL</sequence>
<dbReference type="KEGG" id="caby:Cabys_1722"/>
<proteinExistence type="predicted"/>
<keyword evidence="2" id="KW-0812">Transmembrane</keyword>
<reference evidence="4 7" key="2">
    <citation type="submission" date="2016-11" db="EMBL/GenBank/DDBJ databases">
        <title>Genomic analysis of Caldithrix abyssi and proposal of a novel bacterial phylum Caldithrichaeota.</title>
        <authorList>
            <person name="Kublanov I."/>
            <person name="Sigalova O."/>
            <person name="Gavrilov S."/>
            <person name="Lebedinsky A."/>
            <person name="Ivanova N."/>
            <person name="Daum C."/>
            <person name="Reddy T."/>
            <person name="Klenk H.P."/>
            <person name="Goker M."/>
            <person name="Reva O."/>
            <person name="Miroshnichenko M."/>
            <person name="Kyprides N."/>
            <person name="Woyke T."/>
            <person name="Gelfand M."/>
        </authorList>
    </citation>
    <scope>NUCLEOTIDE SEQUENCE [LARGE SCALE GENOMIC DNA]</scope>
    <source>
        <strain evidence="4 7">LF13</strain>
    </source>
</reference>